<dbReference type="Gene3D" id="3.90.400.10">
    <property type="entry name" value="Oligo-1,6-glucosidase, Domain 2"/>
    <property type="match status" value="1"/>
</dbReference>
<evidence type="ECO:0000256" key="3">
    <source>
        <dbReference type="SAM" id="Phobius"/>
    </source>
</evidence>
<evidence type="ECO:0000313" key="6">
    <source>
        <dbReference type="RefSeq" id="XP_052756760.1"/>
    </source>
</evidence>
<comment type="catalytic activity">
    <reaction evidence="1">
        <text>Hydrolysis of terminal, non-reducing (1-&gt;4)-linked alpha-D-glucose residues with release of alpha-D-glucose.</text>
        <dbReference type="EC" id="3.2.1.20"/>
    </reaction>
</comment>
<keyword evidence="3" id="KW-1133">Transmembrane helix</keyword>
<dbReference type="Pfam" id="PF00128">
    <property type="entry name" value="Alpha-amylase"/>
    <property type="match status" value="1"/>
</dbReference>
<dbReference type="SMART" id="SM00642">
    <property type="entry name" value="Aamy"/>
    <property type="match status" value="1"/>
</dbReference>
<organism evidence="5 6">
    <name type="scientific">Galleria mellonella</name>
    <name type="common">Greater wax moth</name>
    <dbReference type="NCBI Taxonomy" id="7137"/>
    <lineage>
        <taxon>Eukaryota</taxon>
        <taxon>Metazoa</taxon>
        <taxon>Ecdysozoa</taxon>
        <taxon>Arthropoda</taxon>
        <taxon>Hexapoda</taxon>
        <taxon>Insecta</taxon>
        <taxon>Pterygota</taxon>
        <taxon>Neoptera</taxon>
        <taxon>Endopterygota</taxon>
        <taxon>Lepidoptera</taxon>
        <taxon>Glossata</taxon>
        <taxon>Ditrysia</taxon>
        <taxon>Pyraloidea</taxon>
        <taxon>Pyralidae</taxon>
        <taxon>Galleriinae</taxon>
        <taxon>Galleria</taxon>
    </lineage>
</organism>
<dbReference type="EC" id="3.2.1.20" evidence="2"/>
<proteinExistence type="predicted"/>
<evidence type="ECO:0000256" key="1">
    <source>
        <dbReference type="ARBA" id="ARBA00001657"/>
    </source>
</evidence>
<evidence type="ECO:0000313" key="5">
    <source>
        <dbReference type="Proteomes" id="UP001652740"/>
    </source>
</evidence>
<dbReference type="Gene3D" id="3.20.20.80">
    <property type="entry name" value="Glycosidases"/>
    <property type="match status" value="1"/>
</dbReference>
<feature type="transmembrane region" description="Helical" evidence="3">
    <location>
        <begin position="7"/>
        <end position="29"/>
    </location>
</feature>
<evidence type="ECO:0000256" key="2">
    <source>
        <dbReference type="ARBA" id="ARBA00012741"/>
    </source>
</evidence>
<dbReference type="SUPFAM" id="SSF51445">
    <property type="entry name" value="(Trans)glycosidases"/>
    <property type="match status" value="1"/>
</dbReference>
<accession>A0ABM3MZV4</accession>
<dbReference type="PANTHER" id="PTHR10357">
    <property type="entry name" value="ALPHA-AMYLASE FAMILY MEMBER"/>
    <property type="match status" value="1"/>
</dbReference>
<reference evidence="6" key="1">
    <citation type="submission" date="2025-08" db="UniProtKB">
        <authorList>
            <consortium name="RefSeq"/>
        </authorList>
    </citation>
    <scope>IDENTIFICATION</scope>
    <source>
        <tissue evidence="6">Whole larvae</tissue>
    </source>
</reference>
<protein>
    <recommendedName>
        <fullName evidence="2">alpha-glucosidase</fullName>
        <ecNumber evidence="2">3.2.1.20</ecNumber>
    </recommendedName>
</protein>
<dbReference type="InterPro" id="IPR006047">
    <property type="entry name" value="GH13_cat_dom"/>
</dbReference>
<keyword evidence="3" id="KW-0812">Transmembrane</keyword>
<dbReference type="GeneID" id="113514804"/>
<name>A0ABM3MZV4_GALME</name>
<dbReference type="InterPro" id="IPR045857">
    <property type="entry name" value="O16G_dom_2"/>
</dbReference>
<dbReference type="Proteomes" id="UP001652740">
    <property type="component" value="Unplaced"/>
</dbReference>
<keyword evidence="5" id="KW-1185">Reference proteome</keyword>
<feature type="domain" description="Glycosyl hydrolase family 13 catalytic" evidence="4">
    <location>
        <begin position="53"/>
        <end position="458"/>
    </location>
</feature>
<keyword evidence="3" id="KW-0472">Membrane</keyword>
<sequence>MKAVQVFGFTVGVLGVLGLIAVGITWAVLTDSETLKVAEITPIEWWKHCVLYQIYPRSFKDSDGDGIGDLQGMSKELEHFVDAGVNAIWMSPIFESPMYDFGYDISNFYEIHHEYGTMEDFEQLLDRAHKLGIKVLLDFVPNHASTSSEYFIQSAANNETYKDYFVWADPRWVDPVNETNRLPPSNWISVFANSAWEWNDDRQKYYLHQFAIQQADFNYRNPEVKKEMYKILQFWLDKGADGFRLDALPYLMEADPADHGGLYPDEPHCGLTQYEPHQPGYLCTIYTKDLIELYDIVYEWREFIDEYNEVHGGDTRIIFSEGYTNITMTMLYYKNKDGRLGAHFPFNFDFITDLTAESDARDFVYTILKWLTYQPYGAVSNWVFGNHDNNRMPTRFRSDMVDGLNSLNMMLPGVAVTYQGEEIGMRDGYVSWEDTVDVEAINKGNNETYLLFSRDPARTPFHWDNSTSAGFSTNETTWLPIAEDYLELNLAKQKEDERSHYKVYQALTALRKEPTLSHGQYHVRALTIHTLYLVRSLHGYDTLVLIFNVSEEIDTVDLRRIKDLQLPAVVYISSIQSDKLQESLIEENQLTLSPGEAVVLRALPT</sequence>
<dbReference type="InterPro" id="IPR017853">
    <property type="entry name" value="GH"/>
</dbReference>
<evidence type="ECO:0000259" key="4">
    <source>
        <dbReference type="SMART" id="SM00642"/>
    </source>
</evidence>
<dbReference type="PANTHER" id="PTHR10357:SF179">
    <property type="entry name" value="NEUTRAL AND BASIC AMINO ACID TRANSPORT PROTEIN RBAT"/>
    <property type="match status" value="1"/>
</dbReference>
<gene>
    <name evidence="6" type="primary">LOC113514804</name>
</gene>
<dbReference type="RefSeq" id="XP_052756760.1">
    <property type="nucleotide sequence ID" value="XM_052900800.1"/>
</dbReference>
<dbReference type="CDD" id="cd11328">
    <property type="entry name" value="AmyAc_maltase"/>
    <property type="match status" value="1"/>
</dbReference>